<dbReference type="AlphaFoldDB" id="A0A0A0LCW1"/>
<organism evidence="2 3">
    <name type="scientific">Cucumis sativus</name>
    <name type="common">Cucumber</name>
    <dbReference type="NCBI Taxonomy" id="3659"/>
    <lineage>
        <taxon>Eukaryota</taxon>
        <taxon>Viridiplantae</taxon>
        <taxon>Streptophyta</taxon>
        <taxon>Embryophyta</taxon>
        <taxon>Tracheophyta</taxon>
        <taxon>Spermatophyta</taxon>
        <taxon>Magnoliopsida</taxon>
        <taxon>eudicotyledons</taxon>
        <taxon>Gunneridae</taxon>
        <taxon>Pentapetalae</taxon>
        <taxon>rosids</taxon>
        <taxon>fabids</taxon>
        <taxon>Cucurbitales</taxon>
        <taxon>Cucurbitaceae</taxon>
        <taxon>Benincaseae</taxon>
        <taxon>Cucumis</taxon>
    </lineage>
</organism>
<reference evidence="2 3" key="2">
    <citation type="journal article" date="2009" name="PLoS ONE">
        <title>An integrated genetic and cytogenetic map of the cucumber genome.</title>
        <authorList>
            <person name="Ren Y."/>
            <person name="Zhang Z."/>
            <person name="Liu J."/>
            <person name="Staub J.E."/>
            <person name="Han Y."/>
            <person name="Cheng Z."/>
            <person name="Li X."/>
            <person name="Lu J."/>
            <person name="Miao H."/>
            <person name="Kang H."/>
            <person name="Xie B."/>
            <person name="Gu X."/>
            <person name="Wang X."/>
            <person name="Du Y."/>
            <person name="Jin W."/>
            <person name="Huang S."/>
        </authorList>
    </citation>
    <scope>NUCLEOTIDE SEQUENCE [LARGE SCALE GENOMIC DNA]</scope>
    <source>
        <strain evidence="3">cv. 9930</strain>
    </source>
</reference>
<reference evidence="2 3" key="1">
    <citation type="journal article" date="2009" name="Nat. Genet.">
        <title>The genome of the cucumber, Cucumis sativus L.</title>
        <authorList>
            <person name="Huang S."/>
            <person name="Li R."/>
            <person name="Zhang Z."/>
            <person name="Li L."/>
            <person name="Gu X."/>
            <person name="Fan W."/>
            <person name="Lucas W.J."/>
            <person name="Wang X."/>
            <person name="Xie B."/>
            <person name="Ni P."/>
            <person name="Ren Y."/>
            <person name="Zhu H."/>
            <person name="Li J."/>
            <person name="Lin K."/>
            <person name="Jin W."/>
            <person name="Fei Z."/>
            <person name="Li G."/>
            <person name="Staub J."/>
            <person name="Kilian A."/>
            <person name="van der Vossen E.A."/>
            <person name="Wu Y."/>
            <person name="Guo J."/>
            <person name="He J."/>
            <person name="Jia Z."/>
            <person name="Ren Y."/>
            <person name="Tian G."/>
            <person name="Lu Y."/>
            <person name="Ruan J."/>
            <person name="Qian W."/>
            <person name="Wang M."/>
            <person name="Huang Q."/>
            <person name="Li B."/>
            <person name="Xuan Z."/>
            <person name="Cao J."/>
            <person name="Asan"/>
            <person name="Wu Z."/>
            <person name="Zhang J."/>
            <person name="Cai Q."/>
            <person name="Bai Y."/>
            <person name="Zhao B."/>
            <person name="Han Y."/>
            <person name="Li Y."/>
            <person name="Li X."/>
            <person name="Wang S."/>
            <person name="Shi Q."/>
            <person name="Liu S."/>
            <person name="Cho W.K."/>
            <person name="Kim J.Y."/>
            <person name="Xu Y."/>
            <person name="Heller-Uszynska K."/>
            <person name="Miao H."/>
            <person name="Cheng Z."/>
            <person name="Zhang S."/>
            <person name="Wu J."/>
            <person name="Yang Y."/>
            <person name="Kang H."/>
            <person name="Li M."/>
            <person name="Liang H."/>
            <person name="Ren X."/>
            <person name="Shi Z."/>
            <person name="Wen M."/>
            <person name="Jian M."/>
            <person name="Yang H."/>
            <person name="Zhang G."/>
            <person name="Yang Z."/>
            <person name="Chen R."/>
            <person name="Liu S."/>
            <person name="Li J."/>
            <person name="Ma L."/>
            <person name="Liu H."/>
            <person name="Zhou Y."/>
            <person name="Zhao J."/>
            <person name="Fang X."/>
            <person name="Li G."/>
            <person name="Fang L."/>
            <person name="Li Y."/>
            <person name="Liu D."/>
            <person name="Zheng H."/>
            <person name="Zhang Y."/>
            <person name="Qin N."/>
            <person name="Li Z."/>
            <person name="Yang G."/>
            <person name="Yang S."/>
            <person name="Bolund L."/>
            <person name="Kristiansen K."/>
            <person name="Zheng H."/>
            <person name="Li S."/>
            <person name="Zhang X."/>
            <person name="Yang H."/>
            <person name="Wang J."/>
            <person name="Sun R."/>
            <person name="Zhang B."/>
            <person name="Jiang S."/>
            <person name="Wang J."/>
            <person name="Du Y."/>
            <person name="Li S."/>
        </authorList>
    </citation>
    <scope>NUCLEOTIDE SEQUENCE [LARGE SCALE GENOMIC DNA]</scope>
    <source>
        <strain evidence="3">cv. 9930</strain>
    </source>
</reference>
<accession>A0A0A0LCW1</accession>
<dbReference type="Gramene" id="KGN58497">
    <property type="protein sequence ID" value="KGN58497"/>
    <property type="gene ID" value="Csa_3G651810"/>
</dbReference>
<protein>
    <submittedName>
        <fullName evidence="2">Uncharacterized protein</fullName>
    </submittedName>
</protein>
<gene>
    <name evidence="2" type="ORF">Csa_3G651810</name>
</gene>
<evidence type="ECO:0000256" key="1">
    <source>
        <dbReference type="SAM" id="MobiDB-lite"/>
    </source>
</evidence>
<evidence type="ECO:0000313" key="3">
    <source>
        <dbReference type="Proteomes" id="UP000029981"/>
    </source>
</evidence>
<reference evidence="2 3" key="3">
    <citation type="journal article" date="2010" name="BMC Genomics">
        <title>Transcriptome sequencing and comparative analysis of cucumber flowers with different sex types.</title>
        <authorList>
            <person name="Guo S."/>
            <person name="Zheng Y."/>
            <person name="Joung J.G."/>
            <person name="Liu S."/>
            <person name="Zhang Z."/>
            <person name="Crasta O.R."/>
            <person name="Sobral B.W."/>
            <person name="Xu Y."/>
            <person name="Huang S."/>
            <person name="Fei Z."/>
        </authorList>
    </citation>
    <scope>NUCLEOTIDE SEQUENCE [LARGE SCALE GENOMIC DNA]</scope>
    <source>
        <strain evidence="3">cv. 9930</strain>
    </source>
</reference>
<dbReference type="Proteomes" id="UP000029981">
    <property type="component" value="Chromosome 3"/>
</dbReference>
<proteinExistence type="predicted"/>
<keyword evidence="3" id="KW-1185">Reference proteome</keyword>
<reference evidence="2 3" key="4">
    <citation type="journal article" date="2011" name="BMC Genomics">
        <title>RNA-Seq improves annotation of protein-coding genes in the cucumber genome.</title>
        <authorList>
            <person name="Li Z."/>
            <person name="Zhang Z."/>
            <person name="Yan P."/>
            <person name="Huang S."/>
            <person name="Fei Z."/>
            <person name="Lin K."/>
        </authorList>
    </citation>
    <scope>NUCLEOTIDE SEQUENCE [LARGE SCALE GENOMIC DNA]</scope>
    <source>
        <strain evidence="3">cv. 9930</strain>
    </source>
</reference>
<name>A0A0A0LCW1_CUCSA</name>
<sequence>MTPIRDPMESRTTQPIRPPPKFSNLKALDIQFPNLSKGGPKIVTRRALRFQG</sequence>
<dbReference type="EMBL" id="CM002924">
    <property type="protein sequence ID" value="KGN58497.1"/>
    <property type="molecule type" value="Genomic_DNA"/>
</dbReference>
<feature type="region of interest" description="Disordered" evidence="1">
    <location>
        <begin position="1"/>
        <end position="24"/>
    </location>
</feature>
<evidence type="ECO:0000313" key="2">
    <source>
        <dbReference type="EMBL" id="KGN58497.1"/>
    </source>
</evidence>